<dbReference type="Proteomes" id="UP001172673">
    <property type="component" value="Unassembled WGS sequence"/>
</dbReference>
<proteinExistence type="predicted"/>
<comment type="caution">
    <text evidence="2">The sequence shown here is derived from an EMBL/GenBank/DDBJ whole genome shotgun (WGS) entry which is preliminary data.</text>
</comment>
<organism evidence="2 3">
    <name type="scientific">Cladophialophora chaetospira</name>
    <dbReference type="NCBI Taxonomy" id="386627"/>
    <lineage>
        <taxon>Eukaryota</taxon>
        <taxon>Fungi</taxon>
        <taxon>Dikarya</taxon>
        <taxon>Ascomycota</taxon>
        <taxon>Pezizomycotina</taxon>
        <taxon>Eurotiomycetes</taxon>
        <taxon>Chaetothyriomycetidae</taxon>
        <taxon>Chaetothyriales</taxon>
        <taxon>Herpotrichiellaceae</taxon>
        <taxon>Cladophialophora</taxon>
    </lineage>
</organism>
<gene>
    <name evidence="2" type="ORF">H2200_003525</name>
</gene>
<evidence type="ECO:0000313" key="2">
    <source>
        <dbReference type="EMBL" id="KAJ9613583.1"/>
    </source>
</evidence>
<protein>
    <submittedName>
        <fullName evidence="2">Uncharacterized protein</fullName>
    </submittedName>
</protein>
<evidence type="ECO:0000256" key="1">
    <source>
        <dbReference type="SAM" id="MobiDB-lite"/>
    </source>
</evidence>
<dbReference type="AlphaFoldDB" id="A0AA38XHI2"/>
<accession>A0AA38XHI2</accession>
<feature type="compositionally biased region" description="Basic and acidic residues" evidence="1">
    <location>
        <begin position="65"/>
        <end position="77"/>
    </location>
</feature>
<dbReference type="EMBL" id="JAPDRK010000004">
    <property type="protein sequence ID" value="KAJ9613583.1"/>
    <property type="molecule type" value="Genomic_DNA"/>
</dbReference>
<keyword evidence="3" id="KW-1185">Reference proteome</keyword>
<sequence length="579" mass="65120">MDALNGGSKQATSPEPENSRNPCNIGHSVGRNAFRIPPQLGAAKPLKRKAPDSDLGGQSPNPPKRVKDESDRNEEHPSAPTTALETAQKAAFKAVSSSTTSPASLMTIEAEIRLEILRYLLLLERNQVVTYISSLLPEAQFSALAKDPYAGKDVYTPGHWHAALAGDHFLRTGLQCETRYHPQLQIFRVCKQLQDEGEDIFYKENHFIGVHEAPYDLQNKLRRLGLDYRRWSGACDRLMPQPVLQVDFRPAQLEFRPDRWLLFPPSDLRRLALCLYSHTLFEASNMTHFQHMYLRIFPGKRLLKAFGQKDFVGLKDLFKNDLIDWVGNELQGCLADGMRTPSFRDRLLDGASTPVLSQYPTSEKMDRNVRQMRDDFEAACTLHAKSGLPAALQGYVDVRDKIWFVARNCPNLTQPSLVVPTTREHHLLCMLSWILFHLASAPNRIVPVRWGILFAHRALTLPSYVAQAEWKVRIHVLVAGLLVSLPALRNLRVHHLLRAGSVLELEDSHAVSQQLCGLNAMVTNKTSDEKALEEVMVMVHDGLKTEMEKKFGAEVVIPHCALDDELMGAMLKEESPKGA</sequence>
<evidence type="ECO:0000313" key="3">
    <source>
        <dbReference type="Proteomes" id="UP001172673"/>
    </source>
</evidence>
<name>A0AA38XHI2_9EURO</name>
<reference evidence="2" key="1">
    <citation type="submission" date="2022-10" db="EMBL/GenBank/DDBJ databases">
        <title>Culturing micro-colonial fungi from biological soil crusts in the Mojave desert and describing Neophaeococcomyces mojavensis, and introducing the new genera and species Taxawa tesnikishii.</title>
        <authorList>
            <person name="Kurbessoian T."/>
            <person name="Stajich J.E."/>
        </authorList>
    </citation>
    <scope>NUCLEOTIDE SEQUENCE</scope>
    <source>
        <strain evidence="2">TK_41</strain>
    </source>
</reference>
<feature type="region of interest" description="Disordered" evidence="1">
    <location>
        <begin position="1"/>
        <end position="82"/>
    </location>
</feature>
<feature type="compositionally biased region" description="Polar residues" evidence="1">
    <location>
        <begin position="7"/>
        <end position="22"/>
    </location>
</feature>